<protein>
    <recommendedName>
        <fullName evidence="6">TVP38/TMEM64 family membrane protein</fullName>
    </recommendedName>
</protein>
<dbReference type="PANTHER" id="PTHR12677:SF49">
    <property type="entry name" value="TVP38_TMEM64 FAMILY MEMBRANE PROTEIN"/>
    <property type="match status" value="1"/>
</dbReference>
<sequence>MSINERSKNQKILNLISFSGMAVSIILTVYFFQLGVFRDMNALQSLVGHSTLTGPILFVLIQILQVIIPIIPGGISLAAGVLLFGPVEGFIYNYIGICIGSIIIFLLSRQYGKPLVLRMVSEKTYDKYSGWLENQSRFDKLFALAIFLPIAPDDALCLMAGLTNISLKKYIWIILLAKPASILLYSMGLVYGGSFLTQLF</sequence>
<gene>
    <name evidence="8" type="ORF">DOK78_002653</name>
</gene>
<feature type="transmembrane region" description="Helical" evidence="6">
    <location>
        <begin position="141"/>
        <end position="163"/>
    </location>
</feature>
<comment type="similarity">
    <text evidence="6">Belongs to the TVP38/TMEM64 family.</text>
</comment>
<evidence type="ECO:0000256" key="5">
    <source>
        <dbReference type="ARBA" id="ARBA00023136"/>
    </source>
</evidence>
<evidence type="ECO:0000256" key="3">
    <source>
        <dbReference type="ARBA" id="ARBA00022692"/>
    </source>
</evidence>
<dbReference type="Proteomes" id="UP000664701">
    <property type="component" value="Chromosome"/>
</dbReference>
<evidence type="ECO:0000256" key="4">
    <source>
        <dbReference type="ARBA" id="ARBA00022989"/>
    </source>
</evidence>
<dbReference type="EMBL" id="CP147251">
    <property type="protein sequence ID" value="WYJ77997.1"/>
    <property type="molecule type" value="Genomic_DNA"/>
</dbReference>
<evidence type="ECO:0000313" key="9">
    <source>
        <dbReference type="Proteomes" id="UP000664701"/>
    </source>
</evidence>
<keyword evidence="2 6" id="KW-1003">Cell membrane</keyword>
<keyword evidence="5 6" id="KW-0472">Membrane</keyword>
<feature type="transmembrane region" description="Helical" evidence="6">
    <location>
        <begin position="91"/>
        <end position="111"/>
    </location>
</feature>
<reference evidence="8 9" key="1">
    <citation type="submission" date="2021-03" db="EMBL/GenBank/DDBJ databases">
        <authorList>
            <person name="Gilmore M.S."/>
            <person name="Schwartzman J."/>
            <person name="Van Tyne D."/>
            <person name="Martin M."/>
            <person name="Earl A.M."/>
            <person name="Manson A.L."/>
            <person name="Straub T."/>
            <person name="Salamzade R."/>
            <person name="Saavedra J."/>
            <person name="Lebreton F."/>
            <person name="Prichula J."/>
            <person name="Schaufler K."/>
            <person name="Gaca A."/>
            <person name="Sgardioli B."/>
            <person name="Wagenaar J."/>
            <person name="Strong T."/>
        </authorList>
    </citation>
    <scope>NUCLEOTIDE SEQUENCE [LARGE SCALE GENOMIC DNA]</scope>
    <source>
        <strain evidence="8 9">DIV2402</strain>
    </source>
</reference>
<proteinExistence type="inferred from homology"/>
<reference evidence="8 9" key="2">
    <citation type="submission" date="2024-03" db="EMBL/GenBank/DDBJ databases">
        <title>The Genome Sequence of Enterococcus sp. DIV2402.</title>
        <authorList>
            <consortium name="The Broad Institute Genomics Platform"/>
            <consortium name="The Broad Institute Microbial Omics Core"/>
            <consortium name="The Broad Institute Genomic Center for Infectious Diseases"/>
            <person name="Earl A."/>
            <person name="Manson A."/>
            <person name="Gilmore M."/>
            <person name="Schwartman J."/>
            <person name="Shea T."/>
            <person name="Abouelleil A."/>
            <person name="Cao P."/>
            <person name="Chapman S."/>
            <person name="Cusick C."/>
            <person name="Young S."/>
            <person name="Neafsey D."/>
            <person name="Nusbaum C."/>
            <person name="Birren B."/>
        </authorList>
    </citation>
    <scope>NUCLEOTIDE SEQUENCE [LARGE SCALE GENOMIC DNA]</scope>
    <source>
        <strain evidence="8 9">DIV2402</strain>
    </source>
</reference>
<evidence type="ECO:0000256" key="1">
    <source>
        <dbReference type="ARBA" id="ARBA00004651"/>
    </source>
</evidence>
<evidence type="ECO:0000313" key="8">
    <source>
        <dbReference type="EMBL" id="WYJ77997.1"/>
    </source>
</evidence>
<dbReference type="Pfam" id="PF09335">
    <property type="entry name" value="VTT_dom"/>
    <property type="match status" value="1"/>
</dbReference>
<feature type="domain" description="VTT" evidence="7">
    <location>
        <begin position="71"/>
        <end position="187"/>
    </location>
</feature>
<evidence type="ECO:0000259" key="7">
    <source>
        <dbReference type="Pfam" id="PF09335"/>
    </source>
</evidence>
<feature type="transmembrane region" description="Helical" evidence="6">
    <location>
        <begin position="12"/>
        <end position="36"/>
    </location>
</feature>
<name>A0ABZ2SR38_9ENTE</name>
<comment type="subcellular location">
    <subcellularLocation>
        <location evidence="1 6">Cell membrane</location>
        <topology evidence="1 6">Multi-pass membrane protein</topology>
    </subcellularLocation>
</comment>
<dbReference type="InterPro" id="IPR015414">
    <property type="entry name" value="TMEM64"/>
</dbReference>
<dbReference type="PANTHER" id="PTHR12677">
    <property type="entry name" value="GOLGI APPARATUS MEMBRANE PROTEIN TVP38-RELATED"/>
    <property type="match status" value="1"/>
</dbReference>
<feature type="transmembrane region" description="Helical" evidence="6">
    <location>
        <begin position="56"/>
        <end position="84"/>
    </location>
</feature>
<evidence type="ECO:0000256" key="2">
    <source>
        <dbReference type="ARBA" id="ARBA00022475"/>
    </source>
</evidence>
<keyword evidence="9" id="KW-1185">Reference proteome</keyword>
<organism evidence="8 9">
    <name type="scientific">Candidatus Enterococcus lowellii</name>
    <dbReference type="NCBI Taxonomy" id="2230877"/>
    <lineage>
        <taxon>Bacteria</taxon>
        <taxon>Bacillati</taxon>
        <taxon>Bacillota</taxon>
        <taxon>Bacilli</taxon>
        <taxon>Lactobacillales</taxon>
        <taxon>Enterococcaceae</taxon>
        <taxon>Enterococcus</taxon>
    </lineage>
</organism>
<keyword evidence="4 6" id="KW-1133">Transmembrane helix</keyword>
<evidence type="ECO:0000256" key="6">
    <source>
        <dbReference type="RuleBase" id="RU366058"/>
    </source>
</evidence>
<keyword evidence="3 6" id="KW-0812">Transmembrane</keyword>
<accession>A0ABZ2SR38</accession>
<feature type="transmembrane region" description="Helical" evidence="6">
    <location>
        <begin position="170"/>
        <end position="191"/>
    </location>
</feature>
<dbReference type="InterPro" id="IPR032816">
    <property type="entry name" value="VTT_dom"/>
</dbReference>